<comment type="caution">
    <text evidence="2">The sequence shown here is derived from an EMBL/GenBank/DDBJ whole genome shotgun (WGS) entry which is preliminary data.</text>
</comment>
<keyword evidence="3" id="KW-1185">Reference proteome</keyword>
<evidence type="ECO:0000259" key="1">
    <source>
        <dbReference type="Pfam" id="PF12645"/>
    </source>
</evidence>
<accession>A0ABV1ANK2</accession>
<evidence type="ECO:0000313" key="3">
    <source>
        <dbReference type="Proteomes" id="UP001446032"/>
    </source>
</evidence>
<dbReference type="Pfam" id="PF12645">
    <property type="entry name" value="HTH_16"/>
    <property type="match status" value="1"/>
</dbReference>
<name>A0ABV1ANK2_9FIRM</name>
<gene>
    <name evidence="2" type="ORF">WMO75_15935</name>
</gene>
<organism evidence="2 3">
    <name type="scientific">Blautia intestinihominis</name>
    <dbReference type="NCBI Taxonomy" id="3133152"/>
    <lineage>
        <taxon>Bacteria</taxon>
        <taxon>Bacillati</taxon>
        <taxon>Bacillota</taxon>
        <taxon>Clostridia</taxon>
        <taxon>Lachnospirales</taxon>
        <taxon>Lachnospiraceae</taxon>
        <taxon>Blautia</taxon>
    </lineage>
</organism>
<dbReference type="RefSeq" id="WP_173721363.1">
    <property type="nucleotide sequence ID" value="NZ_JBBMEI010000072.1"/>
</dbReference>
<sequence>MRKNDTQMKKSELLPFHIIKAASEGDVEAINTVLKHYEGYIASLSTRIMFDEFGQVHYCVDETLRRRLETKLITKILAFKPVPYETGKVGNRQ</sequence>
<protein>
    <submittedName>
        <fullName evidence="2">Helix-turn-helix domain-containing protein</fullName>
    </submittedName>
</protein>
<evidence type="ECO:0000313" key="2">
    <source>
        <dbReference type="EMBL" id="MEQ2359784.1"/>
    </source>
</evidence>
<dbReference type="EMBL" id="JBBMEI010000072">
    <property type="protein sequence ID" value="MEQ2359784.1"/>
    <property type="molecule type" value="Genomic_DNA"/>
</dbReference>
<dbReference type="InterPro" id="IPR024760">
    <property type="entry name" value="HTH_dom_conjug_TS-like"/>
</dbReference>
<feature type="domain" description="Helix-turn-helix conjugative transposon-like" evidence="1">
    <location>
        <begin position="16"/>
        <end position="80"/>
    </location>
</feature>
<reference evidence="2 3" key="1">
    <citation type="submission" date="2024-03" db="EMBL/GenBank/DDBJ databases">
        <title>Human intestinal bacterial collection.</title>
        <authorList>
            <person name="Pauvert C."/>
            <person name="Hitch T.C.A."/>
            <person name="Clavel T."/>
        </authorList>
    </citation>
    <scope>NUCLEOTIDE SEQUENCE [LARGE SCALE GENOMIC DNA]</scope>
    <source>
        <strain evidence="2 3">CLA-AA-H95</strain>
    </source>
</reference>
<proteinExistence type="predicted"/>
<dbReference type="Proteomes" id="UP001446032">
    <property type="component" value="Unassembled WGS sequence"/>
</dbReference>